<dbReference type="InterPro" id="IPR029058">
    <property type="entry name" value="AB_hydrolase_fold"/>
</dbReference>
<dbReference type="AlphaFoldDB" id="A0A382WJV7"/>
<feature type="domain" description="AB hydrolase-1" evidence="2">
    <location>
        <begin position="89"/>
        <end position="191"/>
    </location>
</feature>
<keyword evidence="1" id="KW-0812">Transmembrane</keyword>
<dbReference type="PANTHER" id="PTHR12277:SF81">
    <property type="entry name" value="PROTEIN ABHD13"/>
    <property type="match status" value="1"/>
</dbReference>
<evidence type="ECO:0000313" key="3">
    <source>
        <dbReference type="EMBL" id="SVD59073.1"/>
    </source>
</evidence>
<dbReference type="PANTHER" id="PTHR12277">
    <property type="entry name" value="ALPHA/BETA HYDROLASE DOMAIN-CONTAINING PROTEIN"/>
    <property type="match status" value="1"/>
</dbReference>
<dbReference type="Gene3D" id="3.40.50.1820">
    <property type="entry name" value="alpha/beta hydrolase"/>
    <property type="match status" value="1"/>
</dbReference>
<name>A0A382WJV7_9ZZZZ</name>
<dbReference type="InterPro" id="IPR000073">
    <property type="entry name" value="AB_hydrolase_1"/>
</dbReference>
<evidence type="ECO:0000256" key="1">
    <source>
        <dbReference type="SAM" id="Phobius"/>
    </source>
</evidence>
<organism evidence="3">
    <name type="scientific">marine metagenome</name>
    <dbReference type="NCBI Taxonomy" id="408172"/>
    <lineage>
        <taxon>unclassified sequences</taxon>
        <taxon>metagenomes</taxon>
        <taxon>ecological metagenomes</taxon>
    </lineage>
</organism>
<protein>
    <recommendedName>
        <fullName evidence="2">AB hydrolase-1 domain-containing protein</fullName>
    </recommendedName>
</protein>
<feature type="transmembrane region" description="Helical" evidence="1">
    <location>
        <begin position="6"/>
        <end position="24"/>
    </location>
</feature>
<keyword evidence="1" id="KW-0472">Membrane</keyword>
<gene>
    <name evidence="3" type="ORF">METZ01_LOCUS411927</name>
</gene>
<sequence length="250" mass="28298">MRWKGLLLFWFLVIGSGVLMLAFFQHRMIYHPRPYNSYYQNYLESGIQKITYQTREGSQTAFYWPPVGGKHPEMLWLLFGGNAALALDWMWLIEKASAPGIGFLLIDYPGFGKCEGSASPETILASSQMALDRWLEDHAGDVKPQLGIMGHSLGTGAGLQLAGKIPLRKVLLLSPFTSFADMVRRMFGSWLVPLLLHRFENKEPIQNLLQQEAPPEIIIIHGTRDEVIPVEMGRELAALDKQKIEYIELP</sequence>
<keyword evidence="1" id="KW-1133">Transmembrane helix</keyword>
<evidence type="ECO:0000259" key="2">
    <source>
        <dbReference type="Pfam" id="PF12697"/>
    </source>
</evidence>
<accession>A0A382WJV7</accession>
<proteinExistence type="predicted"/>
<reference evidence="3" key="1">
    <citation type="submission" date="2018-05" db="EMBL/GenBank/DDBJ databases">
        <authorList>
            <person name="Lanie J.A."/>
            <person name="Ng W.-L."/>
            <person name="Kazmierczak K.M."/>
            <person name="Andrzejewski T.M."/>
            <person name="Davidsen T.M."/>
            <person name="Wayne K.J."/>
            <person name="Tettelin H."/>
            <person name="Glass J.I."/>
            <person name="Rusch D."/>
            <person name="Podicherti R."/>
            <person name="Tsui H.-C.T."/>
            <person name="Winkler M.E."/>
        </authorList>
    </citation>
    <scope>NUCLEOTIDE SEQUENCE</scope>
</reference>
<dbReference type="SUPFAM" id="SSF53474">
    <property type="entry name" value="alpha/beta-Hydrolases"/>
    <property type="match status" value="1"/>
</dbReference>
<dbReference type="EMBL" id="UINC01160431">
    <property type="protein sequence ID" value="SVD59073.1"/>
    <property type="molecule type" value="Genomic_DNA"/>
</dbReference>
<feature type="non-terminal residue" evidence="3">
    <location>
        <position position="250"/>
    </location>
</feature>
<dbReference type="Pfam" id="PF12697">
    <property type="entry name" value="Abhydrolase_6"/>
    <property type="match status" value="1"/>
</dbReference>